<reference evidence="1" key="1">
    <citation type="journal article" date="2014" name="Front. Microbiol.">
        <title>High frequency of phylogenetically diverse reductive dehalogenase-homologous genes in deep subseafloor sedimentary metagenomes.</title>
        <authorList>
            <person name="Kawai M."/>
            <person name="Futagami T."/>
            <person name="Toyoda A."/>
            <person name="Takaki Y."/>
            <person name="Nishi S."/>
            <person name="Hori S."/>
            <person name="Arai W."/>
            <person name="Tsubouchi T."/>
            <person name="Morono Y."/>
            <person name="Uchiyama I."/>
            <person name="Ito T."/>
            <person name="Fujiyama A."/>
            <person name="Inagaki F."/>
            <person name="Takami H."/>
        </authorList>
    </citation>
    <scope>NUCLEOTIDE SEQUENCE</scope>
    <source>
        <strain evidence="1">Expedition CK06-06</strain>
    </source>
</reference>
<organism evidence="1">
    <name type="scientific">marine sediment metagenome</name>
    <dbReference type="NCBI Taxonomy" id="412755"/>
    <lineage>
        <taxon>unclassified sequences</taxon>
        <taxon>metagenomes</taxon>
        <taxon>ecological metagenomes</taxon>
    </lineage>
</organism>
<proteinExistence type="predicted"/>
<sequence>MPCYFLSIPNGIKILIKNIFLDLISTINFLLEQTLLIIRNINNGTLLYEIIYLTQVEILKMQVTDIEKYTGAFVICWGTTSFFYKMVQV</sequence>
<dbReference type="AlphaFoldDB" id="X0TX96"/>
<dbReference type="EMBL" id="BARS01010883">
    <property type="protein sequence ID" value="GAF98203.1"/>
    <property type="molecule type" value="Genomic_DNA"/>
</dbReference>
<protein>
    <submittedName>
        <fullName evidence="1">Uncharacterized protein</fullName>
    </submittedName>
</protein>
<name>X0TX96_9ZZZZ</name>
<evidence type="ECO:0000313" key="1">
    <source>
        <dbReference type="EMBL" id="GAF98203.1"/>
    </source>
</evidence>
<comment type="caution">
    <text evidence="1">The sequence shown here is derived from an EMBL/GenBank/DDBJ whole genome shotgun (WGS) entry which is preliminary data.</text>
</comment>
<gene>
    <name evidence="1" type="ORF">S01H1_20002</name>
</gene>
<accession>X0TX96</accession>